<organism evidence="3">
    <name type="scientific">mine drainage metagenome</name>
    <dbReference type="NCBI Taxonomy" id="410659"/>
    <lineage>
        <taxon>unclassified sequences</taxon>
        <taxon>metagenomes</taxon>
        <taxon>ecological metagenomes</taxon>
    </lineage>
</organism>
<keyword evidence="1" id="KW-1278">Translocase</keyword>
<feature type="non-terminal residue" evidence="3">
    <location>
        <position position="112"/>
    </location>
</feature>
<dbReference type="GO" id="GO:0043682">
    <property type="term" value="F:P-type divalent copper transporter activity"/>
    <property type="evidence" value="ECO:0007669"/>
    <property type="project" value="TreeGrafter"/>
</dbReference>
<name>T1A6R1_9ZZZZ</name>
<sequence>MDKFSAPTQEARKLKVKLAIAWILSVPVILLQYAFPYIPYREYIQLVLSVPVLFYSGSTFFQGAYQTIRMHTGNMDLLVALGAATAFFFSLFVTLDPRGIPRSSVYFDVFGF</sequence>
<accession>T1A6R1</accession>
<reference evidence="3" key="1">
    <citation type="submission" date="2013-08" db="EMBL/GenBank/DDBJ databases">
        <authorList>
            <person name="Mendez C."/>
            <person name="Richter M."/>
            <person name="Ferrer M."/>
            <person name="Sanchez J."/>
        </authorList>
    </citation>
    <scope>NUCLEOTIDE SEQUENCE</scope>
</reference>
<gene>
    <name evidence="3" type="ORF">B2A_05289</name>
</gene>
<keyword evidence="2" id="KW-0472">Membrane</keyword>
<dbReference type="GO" id="GO:0055070">
    <property type="term" value="P:copper ion homeostasis"/>
    <property type="evidence" value="ECO:0007669"/>
    <property type="project" value="TreeGrafter"/>
</dbReference>
<feature type="transmembrane region" description="Helical" evidence="2">
    <location>
        <begin position="77"/>
        <end position="95"/>
    </location>
</feature>
<dbReference type="GO" id="GO:0005507">
    <property type="term" value="F:copper ion binding"/>
    <property type="evidence" value="ECO:0007669"/>
    <property type="project" value="TreeGrafter"/>
</dbReference>
<dbReference type="GO" id="GO:0016020">
    <property type="term" value="C:membrane"/>
    <property type="evidence" value="ECO:0007669"/>
    <property type="project" value="TreeGrafter"/>
</dbReference>
<dbReference type="EMBL" id="AUZZ01003664">
    <property type="protein sequence ID" value="EQD56366.1"/>
    <property type="molecule type" value="Genomic_DNA"/>
</dbReference>
<evidence type="ECO:0000313" key="3">
    <source>
        <dbReference type="EMBL" id="EQD56366.1"/>
    </source>
</evidence>
<keyword evidence="2" id="KW-1133">Transmembrane helix</keyword>
<evidence type="ECO:0000256" key="2">
    <source>
        <dbReference type="SAM" id="Phobius"/>
    </source>
</evidence>
<comment type="caution">
    <text evidence="3">The sequence shown here is derived from an EMBL/GenBank/DDBJ whole genome shotgun (WGS) entry which is preliminary data.</text>
</comment>
<dbReference type="PANTHER" id="PTHR43520:SF8">
    <property type="entry name" value="P-TYPE CU(+) TRANSPORTER"/>
    <property type="match status" value="1"/>
</dbReference>
<evidence type="ECO:0000256" key="1">
    <source>
        <dbReference type="ARBA" id="ARBA00022967"/>
    </source>
</evidence>
<proteinExistence type="predicted"/>
<dbReference type="PANTHER" id="PTHR43520">
    <property type="entry name" value="ATP7, ISOFORM B"/>
    <property type="match status" value="1"/>
</dbReference>
<dbReference type="AlphaFoldDB" id="T1A6R1"/>
<feature type="transmembrane region" description="Helical" evidence="2">
    <location>
        <begin position="20"/>
        <end position="38"/>
    </location>
</feature>
<reference evidence="3" key="2">
    <citation type="journal article" date="2014" name="ISME J.">
        <title>Microbial stratification in low pH oxic and suboxic macroscopic growths along an acid mine drainage.</title>
        <authorList>
            <person name="Mendez-Garcia C."/>
            <person name="Mesa V."/>
            <person name="Sprenger R.R."/>
            <person name="Richter M."/>
            <person name="Diez M.S."/>
            <person name="Solano J."/>
            <person name="Bargiela R."/>
            <person name="Golyshina O.V."/>
            <person name="Manteca A."/>
            <person name="Ramos J.L."/>
            <person name="Gallego J.R."/>
            <person name="Llorente I."/>
            <person name="Martins Dos Santos V.A."/>
            <person name="Jensen O.N."/>
            <person name="Pelaez A.I."/>
            <person name="Sanchez J."/>
            <person name="Ferrer M."/>
        </authorList>
    </citation>
    <scope>NUCLEOTIDE SEQUENCE</scope>
</reference>
<keyword evidence="2" id="KW-0812">Transmembrane</keyword>
<feature type="transmembrane region" description="Helical" evidence="2">
    <location>
        <begin position="44"/>
        <end position="65"/>
    </location>
</feature>
<protein>
    <submittedName>
        <fullName evidence="3">Cation transporting ATPase</fullName>
    </submittedName>
</protein>